<name>A0A8C3A2N1_CYCLU</name>
<reference evidence="3" key="1">
    <citation type="submission" date="2025-08" db="UniProtKB">
        <authorList>
            <consortium name="Ensembl"/>
        </authorList>
    </citation>
    <scope>IDENTIFICATION</scope>
</reference>
<feature type="region of interest" description="Disordered" evidence="2">
    <location>
        <begin position="548"/>
        <end position="575"/>
    </location>
</feature>
<dbReference type="Proteomes" id="UP000694565">
    <property type="component" value="Unplaced"/>
</dbReference>
<feature type="coiled-coil region" evidence="1">
    <location>
        <begin position="305"/>
        <end position="339"/>
    </location>
</feature>
<evidence type="ECO:0000256" key="1">
    <source>
        <dbReference type="SAM" id="Coils"/>
    </source>
</evidence>
<dbReference type="Ensembl" id="ENSCLMT00005036516.1">
    <property type="protein sequence ID" value="ENSCLMP00005035091.1"/>
    <property type="gene ID" value="ENSCLMG00005016756.1"/>
</dbReference>
<dbReference type="GO" id="GO:0060271">
    <property type="term" value="P:cilium assembly"/>
    <property type="evidence" value="ECO:0007669"/>
    <property type="project" value="TreeGrafter"/>
</dbReference>
<feature type="compositionally biased region" description="Basic and acidic residues" evidence="2">
    <location>
        <begin position="561"/>
        <end position="574"/>
    </location>
</feature>
<dbReference type="GO" id="GO:0034451">
    <property type="term" value="C:centriolar satellite"/>
    <property type="evidence" value="ECO:0007669"/>
    <property type="project" value="TreeGrafter"/>
</dbReference>
<dbReference type="GO" id="GO:0005876">
    <property type="term" value="C:spindle microtubule"/>
    <property type="evidence" value="ECO:0007669"/>
    <property type="project" value="TreeGrafter"/>
</dbReference>
<feature type="compositionally biased region" description="Low complexity" evidence="2">
    <location>
        <begin position="400"/>
        <end position="430"/>
    </location>
</feature>
<feature type="region of interest" description="Disordered" evidence="2">
    <location>
        <begin position="394"/>
        <end position="464"/>
    </location>
</feature>
<accession>A0A8C3A2N1</accession>
<evidence type="ECO:0008006" key="5">
    <source>
        <dbReference type="Google" id="ProtNLM"/>
    </source>
</evidence>
<feature type="coiled-coil region" evidence="1">
    <location>
        <begin position="9"/>
        <end position="43"/>
    </location>
</feature>
<dbReference type="GO" id="GO:0005814">
    <property type="term" value="C:centriole"/>
    <property type="evidence" value="ECO:0007669"/>
    <property type="project" value="TreeGrafter"/>
</dbReference>
<evidence type="ECO:0000256" key="2">
    <source>
        <dbReference type="SAM" id="MobiDB-lite"/>
    </source>
</evidence>
<dbReference type="AlphaFoldDB" id="A0A8C3A2N1"/>
<organism evidence="3 4">
    <name type="scientific">Cyclopterus lumpus</name>
    <name type="common">Lumpsucker</name>
    <dbReference type="NCBI Taxonomy" id="8103"/>
    <lineage>
        <taxon>Eukaryota</taxon>
        <taxon>Metazoa</taxon>
        <taxon>Chordata</taxon>
        <taxon>Craniata</taxon>
        <taxon>Vertebrata</taxon>
        <taxon>Euteleostomi</taxon>
        <taxon>Actinopterygii</taxon>
        <taxon>Neopterygii</taxon>
        <taxon>Teleostei</taxon>
        <taxon>Neoteleostei</taxon>
        <taxon>Acanthomorphata</taxon>
        <taxon>Eupercaria</taxon>
        <taxon>Perciformes</taxon>
        <taxon>Cottioidei</taxon>
        <taxon>Cottales</taxon>
        <taxon>Cyclopteridae</taxon>
        <taxon>Cyclopterus</taxon>
    </lineage>
</organism>
<evidence type="ECO:0000313" key="3">
    <source>
        <dbReference type="Ensembl" id="ENSCLMP00005035091.1"/>
    </source>
</evidence>
<proteinExistence type="predicted"/>
<protein>
    <recommendedName>
        <fullName evidence="5">Coiled-coil domain-containing protein 57</fullName>
    </recommendedName>
</protein>
<dbReference type="InterPro" id="IPR042481">
    <property type="entry name" value="CCDC57"/>
</dbReference>
<sequence length="758" mass="86186">MTGEIQKQTETYERMKWDLQCRIQELERKLTLQRQEMTAASDREVREQEHKFNLRMDEMRSVVLSCELKVKLLSKENEVHLQARHQSTDALTASQEVSQQIQTQLQHQEQEIKDLTAAKDHKIEELEDKLKWMETTLKKEEEDHIKKYEKAVRALKERDAQLEARRRTRIERLQTAEKNSARLQGEVEVLAAQLRSAQKEQQEAMQRRDETIQRLRSEVEATQTGWDKYISQVSSEMVVKDTKIIALHERETKYLTERERSRKETERYKEHLSAGLKRERALDQMQVQVKVDWQRRCEDMKAQHYLANEQLIQDLTQARDQAKAELKEKEQDLQDLTVLLCSVKSERDQAVQGLTPKVDSLASEEIYCLQQQNSVLRAVVTQMRKDMEGLIHLLPPPQAHPQASSPQPVQHPGTPAATPIPPTATTQMATGPLDQSTNISLKVSPAGGQCSEKRANTSALAEQDDRHTEWARANLMEQSALLRQLQEENLYLRQQQASGLMAGGLLENMQGGRRDPPLLRSRLKWAAFCIARLSREKQQLIEMGNRLRAQTTAARPQKPVVPERDSSTEKRGAQPDRLFALEQLQYQLTSQELQYALRQSAGPLAERLRPGSSNPGPATGGAANPWSQGHETPYMPEKKENTPSQSQSSMDVGLSRSRLSSEASLRSLKELWEILDHGLSPSMISESEGELSRKEVAESDDAGVQMTAHGSCAPIHGQPPAEVQQRVCPSKTPSNTTKTSRLGSIGRTCKIRNYNVKD</sequence>
<dbReference type="GeneTree" id="ENSGT00940000153251"/>
<evidence type="ECO:0000313" key="4">
    <source>
        <dbReference type="Proteomes" id="UP000694565"/>
    </source>
</evidence>
<feature type="region of interest" description="Disordered" evidence="2">
    <location>
        <begin position="605"/>
        <end position="656"/>
    </location>
</feature>
<dbReference type="GO" id="GO:0007020">
    <property type="term" value="P:microtubule nucleation"/>
    <property type="evidence" value="ECO:0007669"/>
    <property type="project" value="TreeGrafter"/>
</dbReference>
<feature type="compositionally biased region" description="Low complexity" evidence="2">
    <location>
        <begin position="729"/>
        <end position="740"/>
    </location>
</feature>
<keyword evidence="4" id="KW-1185">Reference proteome</keyword>
<dbReference type="PANTHER" id="PTHR46725">
    <property type="entry name" value="COILED-COIL DOMAIN-CONTAINING PROTEIN 57"/>
    <property type="match status" value="1"/>
</dbReference>
<keyword evidence="1" id="KW-0175">Coiled coil</keyword>
<feature type="coiled-coil region" evidence="1">
    <location>
        <begin position="98"/>
        <end position="218"/>
    </location>
</feature>
<reference evidence="3" key="2">
    <citation type="submission" date="2025-09" db="UniProtKB">
        <authorList>
            <consortium name="Ensembl"/>
        </authorList>
    </citation>
    <scope>IDENTIFICATION</scope>
</reference>
<dbReference type="GO" id="GO:0007099">
    <property type="term" value="P:centriole replication"/>
    <property type="evidence" value="ECO:0007669"/>
    <property type="project" value="TreeGrafter"/>
</dbReference>
<dbReference type="PANTHER" id="PTHR46725:SF1">
    <property type="entry name" value="COILED-COIL DOMAIN-CONTAINING PROTEIN 57"/>
    <property type="match status" value="1"/>
</dbReference>
<feature type="region of interest" description="Disordered" evidence="2">
    <location>
        <begin position="708"/>
        <end position="744"/>
    </location>
</feature>
<dbReference type="GO" id="GO:0045931">
    <property type="term" value="P:positive regulation of mitotic cell cycle"/>
    <property type="evidence" value="ECO:0007669"/>
    <property type="project" value="TreeGrafter"/>
</dbReference>